<accession>D7BHY9</accession>
<dbReference type="SFLD" id="SFLDG00301">
    <property type="entry name" value="RuBisCO-like_proteins"/>
    <property type="match status" value="1"/>
</dbReference>
<dbReference type="STRING" id="526227.Mesil_0322"/>
<dbReference type="EMBL" id="CP002042">
    <property type="protein sequence ID" value="ADH62263.1"/>
    <property type="molecule type" value="Genomic_DNA"/>
</dbReference>
<dbReference type="AlphaFoldDB" id="D7BHY9"/>
<dbReference type="KEGG" id="msv:Mesil_0322"/>
<dbReference type="eggNOG" id="COG1850">
    <property type="taxonomic scope" value="Bacteria"/>
</dbReference>
<protein>
    <submittedName>
        <fullName evidence="2">Ribulose-1,5-bisphosphate carboxylase/oxygenase large subunit</fullName>
    </submittedName>
</protein>
<organism evidence="2 3">
    <name type="scientific">Allomeiothermus silvanus (strain ATCC 700542 / DSM 9946 / NBRC 106475 / NCIMB 13440 / VI-R2)</name>
    <name type="common">Thermus silvanus</name>
    <dbReference type="NCBI Taxonomy" id="526227"/>
    <lineage>
        <taxon>Bacteria</taxon>
        <taxon>Thermotogati</taxon>
        <taxon>Deinococcota</taxon>
        <taxon>Deinococci</taxon>
        <taxon>Thermales</taxon>
        <taxon>Thermaceae</taxon>
        <taxon>Allomeiothermus</taxon>
    </lineage>
</organism>
<dbReference type="Gene3D" id="3.20.20.110">
    <property type="entry name" value="Ribulose bisphosphate carboxylase, large subunit, C-terminal domain"/>
    <property type="match status" value="1"/>
</dbReference>
<evidence type="ECO:0000259" key="1">
    <source>
        <dbReference type="Pfam" id="PF00016"/>
    </source>
</evidence>
<dbReference type="HOGENOM" id="CLU_031450_3_1_0"/>
<dbReference type="InterPro" id="IPR036376">
    <property type="entry name" value="RuBisCO_lsu_C_sf"/>
</dbReference>
<dbReference type="SUPFAM" id="SSF54966">
    <property type="entry name" value="RuBisCO, large subunit, small (N-terminal) domain"/>
    <property type="match status" value="1"/>
</dbReference>
<dbReference type="Pfam" id="PF00016">
    <property type="entry name" value="RuBisCO_large"/>
    <property type="match status" value="1"/>
</dbReference>
<dbReference type="PANTHER" id="PTHR42704">
    <property type="entry name" value="RIBULOSE BISPHOSPHATE CARBOXYLASE"/>
    <property type="match status" value="1"/>
</dbReference>
<keyword evidence="3" id="KW-1185">Reference proteome</keyword>
<reference evidence="2 3" key="1">
    <citation type="journal article" date="2010" name="Stand. Genomic Sci.">
        <title>Complete genome sequence of Meiothermus silvanus type strain (VI-R2).</title>
        <authorList>
            <person name="Sikorski J."/>
            <person name="Tindall B.J."/>
            <person name="Lowry S."/>
            <person name="Lucas S."/>
            <person name="Nolan M."/>
            <person name="Copeland A."/>
            <person name="Glavina Del Rio T."/>
            <person name="Tice H."/>
            <person name="Cheng J.F."/>
            <person name="Han C."/>
            <person name="Pitluck S."/>
            <person name="Liolios K."/>
            <person name="Ivanova N."/>
            <person name="Mavromatis K."/>
            <person name="Mikhailova N."/>
            <person name="Pati A."/>
            <person name="Goodwin L."/>
            <person name="Chen A."/>
            <person name="Palaniappan K."/>
            <person name="Land M."/>
            <person name="Hauser L."/>
            <person name="Chang Y.J."/>
            <person name="Jeffries C.D."/>
            <person name="Rohde M."/>
            <person name="Goker M."/>
            <person name="Woyke T."/>
            <person name="Bristow J."/>
            <person name="Eisen J.A."/>
            <person name="Markowitz V."/>
            <person name="Hugenholtz P."/>
            <person name="Kyrpides N.C."/>
            <person name="Klenk H.P."/>
            <person name="Lapidus A."/>
        </authorList>
    </citation>
    <scope>NUCLEOTIDE SEQUENCE [LARGE SCALE GENOMIC DNA]</scope>
    <source>
        <strain evidence="3">ATCC 700542 / DSM 9946 / VI-R2</strain>
    </source>
</reference>
<dbReference type="InterPro" id="IPR033966">
    <property type="entry name" value="RuBisCO"/>
</dbReference>
<dbReference type="CDD" id="cd08210">
    <property type="entry name" value="RLP_RrRLP"/>
    <property type="match status" value="1"/>
</dbReference>
<evidence type="ECO:0000313" key="3">
    <source>
        <dbReference type="Proteomes" id="UP000001916"/>
    </source>
</evidence>
<dbReference type="Proteomes" id="UP000001916">
    <property type="component" value="Chromosome"/>
</dbReference>
<dbReference type="SFLD" id="SFLDS00014">
    <property type="entry name" value="RuBisCO"/>
    <property type="match status" value="1"/>
</dbReference>
<sequence length="363" mass="39369">MEWFKAVYHLESTPADIEARARALAIEQSIEMPPSAVRQAEILQDILARVEEIEPAEPGYFRVVLQMAVATTAFDTSGLLNMLFGNCSLQEDVELIDMELPPNLLEAFSGPRYGIAGLRHLLNAYDRPLTCTALKPQGLSPEQLSDLAYTFALGGLDIVKDDHGITNQVYSPFHQRVPAIQKAIQRANLETGGHTLYAPMLAGSPRVLRENLRVARDEGIRVVLVAPMLIGLPVFEELMGGSGMAVLAHPAFAGNRIAPPLFFGKLFRLLGADAVIYPNHGGRFSYSRDTCMSLAQAARAPWGHVLPALPVPAGGMTVERVDEMVGFYGPDTMLLIGGNLLAAGDGVLERTRAFVRRVAASVV</sequence>
<dbReference type="GO" id="GO:0016984">
    <property type="term" value="F:ribulose-bisphosphate carboxylase activity"/>
    <property type="evidence" value="ECO:0007669"/>
    <property type="project" value="InterPro"/>
</dbReference>
<name>D7BHY9_ALLS1</name>
<dbReference type="InterPro" id="IPR036422">
    <property type="entry name" value="RuBisCO_lsu_N_sf"/>
</dbReference>
<gene>
    <name evidence="2" type="ordered locus">Mesil_0322</name>
</gene>
<dbReference type="SUPFAM" id="SSF51649">
    <property type="entry name" value="RuBisCo, C-terminal domain"/>
    <property type="match status" value="1"/>
</dbReference>
<dbReference type="GO" id="GO:0000287">
    <property type="term" value="F:magnesium ion binding"/>
    <property type="evidence" value="ECO:0007669"/>
    <property type="project" value="InterPro"/>
</dbReference>
<dbReference type="InterPro" id="IPR000685">
    <property type="entry name" value="RuBisCO_lsu_C"/>
</dbReference>
<dbReference type="Gene3D" id="3.30.70.150">
    <property type="entry name" value="RuBisCO large subunit, N-terminal domain"/>
    <property type="match status" value="1"/>
</dbReference>
<feature type="domain" description="Ribulose bisphosphate carboxylase large subunit C-terminal" evidence="1">
    <location>
        <begin position="114"/>
        <end position="341"/>
    </location>
</feature>
<dbReference type="OrthoDB" id="9770811at2"/>
<evidence type="ECO:0000313" key="2">
    <source>
        <dbReference type="EMBL" id="ADH62263.1"/>
    </source>
</evidence>
<dbReference type="GO" id="GO:0015977">
    <property type="term" value="P:carbon fixation"/>
    <property type="evidence" value="ECO:0007669"/>
    <property type="project" value="InterPro"/>
</dbReference>
<proteinExistence type="predicted"/>
<dbReference type="PANTHER" id="PTHR42704:SF17">
    <property type="entry name" value="RIBULOSE BISPHOSPHATE CARBOXYLASE LARGE CHAIN"/>
    <property type="match status" value="1"/>
</dbReference>
<dbReference type="RefSeq" id="WP_013156870.1">
    <property type="nucleotide sequence ID" value="NC_014212.1"/>
</dbReference>